<evidence type="ECO:0000256" key="5">
    <source>
        <dbReference type="SAM" id="SignalP"/>
    </source>
</evidence>
<dbReference type="InterPro" id="IPR018660">
    <property type="entry name" value="MliC"/>
</dbReference>
<comment type="caution">
    <text evidence="7">The sequence shown here is derived from an EMBL/GenBank/DDBJ whole genome shotgun (WGS) entry which is preliminary data.</text>
</comment>
<proteinExistence type="predicted"/>
<dbReference type="SUPFAM" id="SSF141488">
    <property type="entry name" value="YdhA-like"/>
    <property type="match status" value="1"/>
</dbReference>
<dbReference type="AlphaFoldDB" id="A0A370X2D8"/>
<keyword evidence="8" id="KW-1185">Reference proteome</keyword>
<keyword evidence="2" id="KW-0472">Membrane</keyword>
<dbReference type="Pfam" id="PF09864">
    <property type="entry name" value="MliC"/>
    <property type="match status" value="1"/>
</dbReference>
<dbReference type="OrthoDB" id="26727at2"/>
<evidence type="ECO:0000313" key="8">
    <source>
        <dbReference type="Proteomes" id="UP000255334"/>
    </source>
</evidence>
<evidence type="ECO:0000313" key="7">
    <source>
        <dbReference type="EMBL" id="RDS82411.1"/>
    </source>
</evidence>
<sequence length="110" mass="11401">MTSIALMLALTSCNATPAKQQAATSDTASWTTYGCSDGQTVQAAYPDTNTALVKIKGQTYTLHIAISGSGARYIGDGWQWWTKGMKDGMLAPLAAGETIASAPGITCHAS</sequence>
<feature type="chain" id="PRO_5016994621" description="C-type lysozyme inhibitor domain-containing protein" evidence="5">
    <location>
        <begin position="18"/>
        <end position="110"/>
    </location>
</feature>
<evidence type="ECO:0000256" key="3">
    <source>
        <dbReference type="ARBA" id="ARBA00023139"/>
    </source>
</evidence>
<keyword evidence="3" id="KW-0564">Palmitate</keyword>
<reference evidence="7 8" key="1">
    <citation type="submission" date="2018-07" db="EMBL/GenBank/DDBJ databases">
        <title>Dyella monticola sp. nov. and Dyella psychrodurans sp. nov. isolated from monsoon evergreen broad-leaved forest soil of Dinghu Mountain, China.</title>
        <authorList>
            <person name="Gao Z."/>
            <person name="Qiu L."/>
        </authorList>
    </citation>
    <scope>NUCLEOTIDE SEQUENCE [LARGE SCALE GENOMIC DNA]</scope>
    <source>
        <strain evidence="7 8">4MSK11</strain>
    </source>
</reference>
<accession>A0A370X2D8</accession>
<dbReference type="Gene3D" id="2.40.128.200">
    <property type="match status" value="1"/>
</dbReference>
<evidence type="ECO:0000256" key="2">
    <source>
        <dbReference type="ARBA" id="ARBA00023136"/>
    </source>
</evidence>
<dbReference type="Proteomes" id="UP000255334">
    <property type="component" value="Unassembled WGS sequence"/>
</dbReference>
<dbReference type="EMBL" id="QRBF01000005">
    <property type="protein sequence ID" value="RDS82411.1"/>
    <property type="molecule type" value="Genomic_DNA"/>
</dbReference>
<evidence type="ECO:0000256" key="1">
    <source>
        <dbReference type="ARBA" id="ARBA00022729"/>
    </source>
</evidence>
<feature type="signal peptide" evidence="5">
    <location>
        <begin position="1"/>
        <end position="17"/>
    </location>
</feature>
<evidence type="ECO:0000259" key="6">
    <source>
        <dbReference type="Pfam" id="PF09864"/>
    </source>
</evidence>
<protein>
    <recommendedName>
        <fullName evidence="6">C-type lysozyme inhibitor domain-containing protein</fullName>
    </recommendedName>
</protein>
<organism evidence="7 8">
    <name type="scientific">Dyella psychrodurans</name>
    <dbReference type="NCBI Taxonomy" id="1927960"/>
    <lineage>
        <taxon>Bacteria</taxon>
        <taxon>Pseudomonadati</taxon>
        <taxon>Pseudomonadota</taxon>
        <taxon>Gammaproteobacteria</taxon>
        <taxon>Lysobacterales</taxon>
        <taxon>Rhodanobacteraceae</taxon>
        <taxon>Dyella</taxon>
    </lineage>
</organism>
<name>A0A370X2D8_9GAMM</name>
<feature type="domain" description="C-type lysozyme inhibitor" evidence="6">
    <location>
        <begin position="33"/>
        <end position="90"/>
    </location>
</feature>
<gene>
    <name evidence="7" type="ORF">DWU99_13435</name>
</gene>
<dbReference type="RefSeq" id="WP_115478585.1">
    <property type="nucleotide sequence ID" value="NZ_QRBF01000005.1"/>
</dbReference>
<keyword evidence="1 5" id="KW-0732">Signal</keyword>
<keyword evidence="4" id="KW-0449">Lipoprotein</keyword>
<dbReference type="InterPro" id="IPR036328">
    <property type="entry name" value="MliC_sf"/>
</dbReference>
<evidence type="ECO:0000256" key="4">
    <source>
        <dbReference type="ARBA" id="ARBA00023288"/>
    </source>
</evidence>